<evidence type="ECO:0000313" key="8">
    <source>
        <dbReference type="Proteomes" id="UP001175226"/>
    </source>
</evidence>
<dbReference type="InterPro" id="IPR016169">
    <property type="entry name" value="FAD-bd_PCMH_sub2"/>
</dbReference>
<dbReference type="PROSITE" id="PS51387">
    <property type="entry name" value="FAD_PCMH"/>
    <property type="match status" value="1"/>
</dbReference>
<keyword evidence="5" id="KW-0472">Membrane</keyword>
<dbReference type="SUPFAM" id="SSF56176">
    <property type="entry name" value="FAD-binding/transporter-associated domain-like"/>
    <property type="match status" value="1"/>
</dbReference>
<keyword evidence="4" id="KW-0560">Oxidoreductase</keyword>
<evidence type="ECO:0000256" key="1">
    <source>
        <dbReference type="ARBA" id="ARBA00005466"/>
    </source>
</evidence>
<sequence>MPHFYAVTLAPRSEVVTFICIIRSHSSSASTILLMFSAALILSLAWTAFGLDSPPGLDAPIACRRIAAEDSNATDVYYPGSFSYEADNEHYVISSSQRSGCSVEPGSVEDVGTILLILGETRMPFGVKGGGHASNPGFSSTTGIQITMARFKDIAYDPKTQTAVIGAGNIWDDVYEFLNARGVNVLGGRVSEIGVASFTLGGGYSWLSNLAIDNVVAYELVMPNGKVTNVTASTVLFAQGGNNFDVVTRFTLKRVTSGSGGTTVYPTTVISTFTAVAAKFSSDVTDPKAVKLIIFGYAAQQIVLATIMVCDGPAPPRGIFDDFLNITSLHLDVKERSFVDINKSTRLSVMSTAGSRAVFNDIPMSNYSESTIKRVIADLKFWGPTLFARDASSTITYEVPELCDL</sequence>
<dbReference type="GO" id="GO:0071949">
    <property type="term" value="F:FAD binding"/>
    <property type="evidence" value="ECO:0007669"/>
    <property type="project" value="InterPro"/>
</dbReference>
<name>A0AA39JT04_9AGAR</name>
<evidence type="ECO:0000256" key="5">
    <source>
        <dbReference type="SAM" id="Phobius"/>
    </source>
</evidence>
<keyword evidence="5" id="KW-1133">Transmembrane helix</keyword>
<dbReference type="Gene3D" id="3.30.465.10">
    <property type="match status" value="1"/>
</dbReference>
<dbReference type="PANTHER" id="PTHR42973">
    <property type="entry name" value="BINDING OXIDOREDUCTASE, PUTATIVE (AFU_ORTHOLOGUE AFUA_1G17690)-RELATED"/>
    <property type="match status" value="1"/>
</dbReference>
<proteinExistence type="inferred from homology"/>
<evidence type="ECO:0000313" key="7">
    <source>
        <dbReference type="EMBL" id="KAK0447281.1"/>
    </source>
</evidence>
<organism evidence="7 8">
    <name type="scientific">Armillaria borealis</name>
    <dbReference type="NCBI Taxonomy" id="47425"/>
    <lineage>
        <taxon>Eukaryota</taxon>
        <taxon>Fungi</taxon>
        <taxon>Dikarya</taxon>
        <taxon>Basidiomycota</taxon>
        <taxon>Agaricomycotina</taxon>
        <taxon>Agaricomycetes</taxon>
        <taxon>Agaricomycetidae</taxon>
        <taxon>Agaricales</taxon>
        <taxon>Marasmiineae</taxon>
        <taxon>Physalacriaceae</taxon>
        <taxon>Armillaria</taxon>
    </lineage>
</organism>
<reference evidence="7" key="1">
    <citation type="submission" date="2023-06" db="EMBL/GenBank/DDBJ databases">
        <authorList>
            <consortium name="Lawrence Berkeley National Laboratory"/>
            <person name="Ahrendt S."/>
            <person name="Sahu N."/>
            <person name="Indic B."/>
            <person name="Wong-Bajracharya J."/>
            <person name="Merenyi Z."/>
            <person name="Ke H.-M."/>
            <person name="Monk M."/>
            <person name="Kocsube S."/>
            <person name="Drula E."/>
            <person name="Lipzen A."/>
            <person name="Balint B."/>
            <person name="Henrissat B."/>
            <person name="Andreopoulos B."/>
            <person name="Martin F.M."/>
            <person name="Harder C.B."/>
            <person name="Rigling D."/>
            <person name="Ford K.L."/>
            <person name="Foster G.D."/>
            <person name="Pangilinan J."/>
            <person name="Papanicolaou A."/>
            <person name="Barry K."/>
            <person name="LaButti K."/>
            <person name="Viragh M."/>
            <person name="Koriabine M."/>
            <person name="Yan M."/>
            <person name="Riley R."/>
            <person name="Champramary S."/>
            <person name="Plett K.L."/>
            <person name="Tsai I.J."/>
            <person name="Slot J."/>
            <person name="Sipos G."/>
            <person name="Plett J."/>
            <person name="Nagy L.G."/>
            <person name="Grigoriev I.V."/>
        </authorList>
    </citation>
    <scope>NUCLEOTIDE SEQUENCE</scope>
    <source>
        <strain evidence="7">FPL87.14</strain>
    </source>
</reference>
<dbReference type="Pfam" id="PF01565">
    <property type="entry name" value="FAD_binding_4"/>
    <property type="match status" value="1"/>
</dbReference>
<keyword evidence="8" id="KW-1185">Reference proteome</keyword>
<feature type="transmembrane region" description="Helical" evidence="5">
    <location>
        <begin position="32"/>
        <end position="51"/>
    </location>
</feature>
<keyword evidence="5" id="KW-0812">Transmembrane</keyword>
<accession>A0AA39JT04</accession>
<feature type="domain" description="FAD-binding PCMH-type" evidence="6">
    <location>
        <begin position="95"/>
        <end position="257"/>
    </location>
</feature>
<dbReference type="GO" id="GO:0016491">
    <property type="term" value="F:oxidoreductase activity"/>
    <property type="evidence" value="ECO:0007669"/>
    <property type="project" value="UniProtKB-KW"/>
</dbReference>
<protein>
    <recommendedName>
        <fullName evidence="6">FAD-binding PCMH-type domain-containing protein</fullName>
    </recommendedName>
</protein>
<dbReference type="InterPro" id="IPR036318">
    <property type="entry name" value="FAD-bd_PCMH-like_sf"/>
</dbReference>
<dbReference type="PANTHER" id="PTHR42973:SF13">
    <property type="entry name" value="FAD-BINDING PCMH-TYPE DOMAIN-CONTAINING PROTEIN"/>
    <property type="match status" value="1"/>
</dbReference>
<gene>
    <name evidence="7" type="ORF">EV421DRAFT_2033658</name>
</gene>
<dbReference type="InterPro" id="IPR016166">
    <property type="entry name" value="FAD-bd_PCMH"/>
</dbReference>
<dbReference type="InterPro" id="IPR006094">
    <property type="entry name" value="Oxid_FAD_bind_N"/>
</dbReference>
<dbReference type="InterPro" id="IPR050416">
    <property type="entry name" value="FAD-linked_Oxidoreductase"/>
</dbReference>
<comment type="caution">
    <text evidence="7">The sequence shown here is derived from an EMBL/GenBank/DDBJ whole genome shotgun (WGS) entry which is preliminary data.</text>
</comment>
<keyword evidence="3" id="KW-0274">FAD</keyword>
<comment type="similarity">
    <text evidence="1">Belongs to the oxygen-dependent FAD-linked oxidoreductase family.</text>
</comment>
<dbReference type="AlphaFoldDB" id="A0AA39JT04"/>
<evidence type="ECO:0000256" key="4">
    <source>
        <dbReference type="ARBA" id="ARBA00023002"/>
    </source>
</evidence>
<evidence type="ECO:0000259" key="6">
    <source>
        <dbReference type="PROSITE" id="PS51387"/>
    </source>
</evidence>
<evidence type="ECO:0000256" key="3">
    <source>
        <dbReference type="ARBA" id="ARBA00022827"/>
    </source>
</evidence>
<keyword evidence="2" id="KW-0285">Flavoprotein</keyword>
<dbReference type="Proteomes" id="UP001175226">
    <property type="component" value="Unassembled WGS sequence"/>
</dbReference>
<dbReference type="EMBL" id="JAUEPT010000012">
    <property type="protein sequence ID" value="KAK0447281.1"/>
    <property type="molecule type" value="Genomic_DNA"/>
</dbReference>
<evidence type="ECO:0000256" key="2">
    <source>
        <dbReference type="ARBA" id="ARBA00022630"/>
    </source>
</evidence>